<accession>A0A0M6YF33</accession>
<dbReference type="Gene3D" id="3.30.70.100">
    <property type="match status" value="1"/>
</dbReference>
<keyword evidence="3" id="KW-1185">Reference proteome</keyword>
<reference evidence="3" key="1">
    <citation type="submission" date="2015-07" db="EMBL/GenBank/DDBJ databases">
        <authorList>
            <person name="Rodrigo-Torres Lidia"/>
            <person name="Arahal R.David."/>
        </authorList>
    </citation>
    <scope>NUCLEOTIDE SEQUENCE [LARGE SCALE GENOMIC DNA]</scope>
    <source>
        <strain evidence="3">CECT 4801</strain>
    </source>
</reference>
<dbReference type="GO" id="GO:0046872">
    <property type="term" value="F:metal ion binding"/>
    <property type="evidence" value="ECO:0007669"/>
    <property type="project" value="InterPro"/>
</dbReference>
<dbReference type="Pfam" id="PF00403">
    <property type="entry name" value="HMA"/>
    <property type="match status" value="1"/>
</dbReference>
<dbReference type="Proteomes" id="UP000048926">
    <property type="component" value="Unassembled WGS sequence"/>
</dbReference>
<dbReference type="CDD" id="cd00371">
    <property type="entry name" value="HMA"/>
    <property type="match status" value="1"/>
</dbReference>
<protein>
    <submittedName>
        <fullName evidence="2">Copper ion binding protein</fullName>
    </submittedName>
</protein>
<dbReference type="InterPro" id="IPR006121">
    <property type="entry name" value="HMA_dom"/>
</dbReference>
<proteinExistence type="predicted"/>
<organism evidence="2 3">
    <name type="scientific">Roseibium aggregatum</name>
    <dbReference type="NCBI Taxonomy" id="187304"/>
    <lineage>
        <taxon>Bacteria</taxon>
        <taxon>Pseudomonadati</taxon>
        <taxon>Pseudomonadota</taxon>
        <taxon>Alphaproteobacteria</taxon>
        <taxon>Hyphomicrobiales</taxon>
        <taxon>Stappiaceae</taxon>
        <taxon>Roseibium</taxon>
    </lineage>
</organism>
<name>A0A0M6YF33_9HYPH</name>
<dbReference type="EMBL" id="CXST01000011">
    <property type="protein sequence ID" value="CTQ47621.1"/>
    <property type="molecule type" value="Genomic_DNA"/>
</dbReference>
<dbReference type="SUPFAM" id="SSF55008">
    <property type="entry name" value="HMA, heavy metal-associated domain"/>
    <property type="match status" value="1"/>
</dbReference>
<dbReference type="PROSITE" id="PS50846">
    <property type="entry name" value="HMA_2"/>
    <property type="match status" value="1"/>
</dbReference>
<dbReference type="InterPro" id="IPR036163">
    <property type="entry name" value="HMA_dom_sf"/>
</dbReference>
<feature type="domain" description="HMA" evidence="1">
    <location>
        <begin position="1"/>
        <end position="62"/>
    </location>
</feature>
<dbReference type="OrthoDB" id="9801832at2"/>
<dbReference type="AlphaFoldDB" id="A0A0M6YF33"/>
<evidence type="ECO:0000313" key="2">
    <source>
        <dbReference type="EMBL" id="CTQ47621.1"/>
    </source>
</evidence>
<dbReference type="RefSeq" id="WP_055661635.1">
    <property type="nucleotide sequence ID" value="NZ_CXST01000011.1"/>
</dbReference>
<sequence>MKFSVPDMSCGHCAATIEKAVKTVDASASVACDLETSLVEIGTSVEQKTIMEAINKAGYEGNYIPVWG</sequence>
<evidence type="ECO:0000259" key="1">
    <source>
        <dbReference type="PROSITE" id="PS50846"/>
    </source>
</evidence>
<evidence type="ECO:0000313" key="3">
    <source>
        <dbReference type="Proteomes" id="UP000048926"/>
    </source>
</evidence>
<gene>
    <name evidence="2" type="ORF">LAL4801_06083</name>
</gene>